<dbReference type="EMBL" id="CP030118">
    <property type="protein sequence ID" value="QDL09331.1"/>
    <property type="molecule type" value="Genomic_DNA"/>
</dbReference>
<feature type="transmembrane region" description="Helical" evidence="1">
    <location>
        <begin position="179"/>
        <end position="202"/>
    </location>
</feature>
<keyword evidence="1" id="KW-0472">Membrane</keyword>
<feature type="transmembrane region" description="Helical" evidence="1">
    <location>
        <begin position="105"/>
        <end position="127"/>
    </location>
</feature>
<dbReference type="Proteomes" id="UP000503129">
    <property type="component" value="Chromosome"/>
</dbReference>
<name>A0A856MI69_9CYAN</name>
<feature type="transmembrane region" description="Helical" evidence="1">
    <location>
        <begin position="254"/>
        <end position="271"/>
    </location>
</feature>
<feature type="transmembrane region" description="Helical" evidence="1">
    <location>
        <begin position="209"/>
        <end position="225"/>
    </location>
</feature>
<gene>
    <name evidence="2" type="ORF">DP114_16740</name>
</gene>
<keyword evidence="3" id="KW-1185">Reference proteome</keyword>
<keyword evidence="1" id="KW-1133">Transmembrane helix</keyword>
<sequence length="463" mass="52469">MINTKNSINQHFWKPRKQVYLTSLSLIIIAFISIFYPRIISAAGVPKVINFAHFLLVPFALIVAITKTRTKDSKQIATTWEIITACFIFLGVILTSALLNKAGAINVFLDFMILCEPFLMLLTIICIPLTPASFQKLRAWLLGSALINLLVALIQKPLIDMGKISVAQYTPQDAVQGVFYLSGAGNYVSCSVSLAVGLYYLLNAKTVSIWIRGFLLLLAFWQLLISDSKQVLIVFVVAWMLLVFFKYNDFGKALMYIIIFTLFIIGFYWCMENLEIEGLEAFKYWFSRTELYGPDGEAVRTKMAAVPMIVSYYKSPLNWLFGLGPGHTVGRLGGWFFRDYWSLLGPLGATTHPVSIEVWDKVYASWLAKESSMFMPLFSWLGVWGDLGFLGLGAYLYLGYVLWSRVCVDDFCKFLTLTLFVFGLIFTQMEEAGQTLTVAILISLQWHERRLARQAHQHPLNNV</sequence>
<feature type="transmembrane region" description="Helical" evidence="1">
    <location>
        <begin position="410"/>
        <end position="429"/>
    </location>
</feature>
<evidence type="ECO:0000313" key="3">
    <source>
        <dbReference type="Proteomes" id="UP000503129"/>
    </source>
</evidence>
<feature type="transmembrane region" description="Helical" evidence="1">
    <location>
        <begin position="78"/>
        <end position="99"/>
    </location>
</feature>
<evidence type="ECO:0000313" key="2">
    <source>
        <dbReference type="EMBL" id="QDL09331.1"/>
    </source>
</evidence>
<feature type="transmembrane region" description="Helical" evidence="1">
    <location>
        <begin position="231"/>
        <end position="247"/>
    </location>
</feature>
<keyword evidence="1" id="KW-0812">Transmembrane</keyword>
<reference evidence="2 3" key="1">
    <citation type="submission" date="2018-06" db="EMBL/GenBank/DDBJ databases">
        <title>Comparative genomics of Brasilonema spp. strains.</title>
        <authorList>
            <person name="Alvarenga D.O."/>
            <person name="Fiore M.F."/>
            <person name="Varani A.M."/>
        </authorList>
    </citation>
    <scope>NUCLEOTIDE SEQUENCE [LARGE SCALE GENOMIC DNA]</scope>
    <source>
        <strain evidence="2 3">CENA114</strain>
    </source>
</reference>
<feature type="transmembrane region" description="Helical" evidence="1">
    <location>
        <begin position="48"/>
        <end position="66"/>
    </location>
</feature>
<accession>A0A856MI69</accession>
<protein>
    <recommendedName>
        <fullName evidence="4">Oligosaccharide repeat unit polymerase</fullName>
    </recommendedName>
</protein>
<evidence type="ECO:0008006" key="4">
    <source>
        <dbReference type="Google" id="ProtNLM"/>
    </source>
</evidence>
<feature type="transmembrane region" description="Helical" evidence="1">
    <location>
        <begin position="20"/>
        <end position="36"/>
    </location>
</feature>
<feature type="transmembrane region" description="Helical" evidence="1">
    <location>
        <begin position="377"/>
        <end position="398"/>
    </location>
</feature>
<dbReference type="AlphaFoldDB" id="A0A856MI69"/>
<organism evidence="2 3">
    <name type="scientific">Brasilonema sennae CENA114</name>
    <dbReference type="NCBI Taxonomy" id="415709"/>
    <lineage>
        <taxon>Bacteria</taxon>
        <taxon>Bacillati</taxon>
        <taxon>Cyanobacteriota</taxon>
        <taxon>Cyanophyceae</taxon>
        <taxon>Nostocales</taxon>
        <taxon>Scytonemataceae</taxon>
        <taxon>Brasilonema</taxon>
        <taxon>Bromeliae group (in: Brasilonema)</taxon>
    </lineage>
</organism>
<evidence type="ECO:0000256" key="1">
    <source>
        <dbReference type="SAM" id="Phobius"/>
    </source>
</evidence>
<feature type="transmembrane region" description="Helical" evidence="1">
    <location>
        <begin position="139"/>
        <end position="159"/>
    </location>
</feature>
<proteinExistence type="predicted"/>
<dbReference type="KEGG" id="bsen:DP114_16740"/>